<evidence type="ECO:0000259" key="3">
    <source>
        <dbReference type="Pfam" id="PF24883"/>
    </source>
</evidence>
<accession>A0A8H6MKI5</accession>
<feature type="compositionally biased region" description="Polar residues" evidence="2">
    <location>
        <begin position="587"/>
        <end position="601"/>
    </location>
</feature>
<comment type="caution">
    <text evidence="4">The sequence shown here is derived from an EMBL/GenBank/DDBJ whole genome shotgun (WGS) entry which is preliminary data.</text>
</comment>
<evidence type="ECO:0000256" key="1">
    <source>
        <dbReference type="ARBA" id="ARBA00022737"/>
    </source>
</evidence>
<gene>
    <name evidence="4" type="ORF">CMUS01_16147</name>
</gene>
<evidence type="ECO:0000256" key="2">
    <source>
        <dbReference type="SAM" id="MobiDB-lite"/>
    </source>
</evidence>
<keyword evidence="5" id="KW-1185">Reference proteome</keyword>
<keyword evidence="1" id="KW-0677">Repeat</keyword>
<feature type="region of interest" description="Disordered" evidence="2">
    <location>
        <begin position="570"/>
        <end position="601"/>
    </location>
</feature>
<organism evidence="4 5">
    <name type="scientific">Colletotrichum musicola</name>
    <dbReference type="NCBI Taxonomy" id="2175873"/>
    <lineage>
        <taxon>Eukaryota</taxon>
        <taxon>Fungi</taxon>
        <taxon>Dikarya</taxon>
        <taxon>Ascomycota</taxon>
        <taxon>Pezizomycotina</taxon>
        <taxon>Sordariomycetes</taxon>
        <taxon>Hypocreomycetidae</taxon>
        <taxon>Glomerellales</taxon>
        <taxon>Glomerellaceae</taxon>
        <taxon>Colletotrichum</taxon>
        <taxon>Colletotrichum orchidearum species complex</taxon>
    </lineage>
</organism>
<dbReference type="EMBL" id="WIGM01001633">
    <property type="protein sequence ID" value="KAF6792648.1"/>
    <property type="molecule type" value="Genomic_DNA"/>
</dbReference>
<protein>
    <submittedName>
        <fullName evidence="4">G-protein beta WD-40 repeats containing</fullName>
    </submittedName>
</protein>
<dbReference type="SUPFAM" id="SSF50978">
    <property type="entry name" value="WD40 repeat-like"/>
    <property type="match status" value="1"/>
</dbReference>
<sequence length="720" mass="81193">MEQYLKLVLQPLEKAYVEEKWTSTSFLVLDALDECSVERDIEVFVPLLSERVCCIKVFVTSRPEVAVKYAFSPISGLYQEFLLHQVAEDVVAREIEIFLVDELSRIRNKWNATLRSAPSQRLEADWPGPHKLKQLVSIADRLFIFAATVCRFIGDRLYDPEERLARVIRAATESGVNDRLAPTYLPVLWQFKEDRLESEIPKILDRFRVVVGTVVLLEQPLSVDSIASLLEASAVEVDRILDPLSSVIDIPENRQSPVKPFHLSFRDFLLGSSAEDFSIDARQTHRRIAFDCLDLLSRRRPLEYNMCRIRPGAHEQEIGDEILSAKFPPDVQYASSYWVDHLEKAQLSLEDDDETHRFLQSHFLQWLEALILLRQISRAIGMPGRLMSLIKLTTPQPGTRDLPRFLRDSTLFIDHCNSPLAQHPLQLYWSALLFSPEDNRVRRAFSQFVPDMECVSSESRHEPSESPQPLSPRTEKPWIIPVRAPGAISAIAVSPHSSLVAVGSNSGDIWVWSTSGYLRDYVVLENDETDQGSDLSLSFSGSSRLICGRGFHFSVLDRWHRNCKLVGPAAAPPLDESGSRPPAELGTTIQSDDPTQGDFSSSLSVTSDILAEFDVCRTPRSHTPPGGLFNFRQISAPPPQMAPGFSLAPKERVMHVDASKRRVEELRRLRPGAFGRLGGRAGSIYRSVSSPPLRESMRLERGTKHVRPPGKLHRLPGRFG</sequence>
<evidence type="ECO:0000313" key="4">
    <source>
        <dbReference type="EMBL" id="KAF6792648.1"/>
    </source>
</evidence>
<proteinExistence type="predicted"/>
<dbReference type="OrthoDB" id="1577640at2759"/>
<dbReference type="AlphaFoldDB" id="A0A8H6MKI5"/>
<feature type="domain" description="Nephrocystin 3-like N-terminal" evidence="3">
    <location>
        <begin position="16"/>
        <end position="62"/>
    </location>
</feature>
<dbReference type="PANTHER" id="PTHR10039:SF14">
    <property type="entry name" value="NACHT DOMAIN-CONTAINING PROTEIN"/>
    <property type="match status" value="1"/>
</dbReference>
<dbReference type="Pfam" id="PF24883">
    <property type="entry name" value="NPHP3_N"/>
    <property type="match status" value="1"/>
</dbReference>
<dbReference type="PANTHER" id="PTHR10039">
    <property type="entry name" value="AMELOGENIN"/>
    <property type="match status" value="1"/>
</dbReference>
<dbReference type="InterPro" id="IPR036322">
    <property type="entry name" value="WD40_repeat_dom_sf"/>
</dbReference>
<evidence type="ECO:0000313" key="5">
    <source>
        <dbReference type="Proteomes" id="UP000639643"/>
    </source>
</evidence>
<reference evidence="4" key="1">
    <citation type="journal article" date="2020" name="Phytopathology">
        <title>Genome Sequence Resources of Colletotrichum truncatum, C. plurivorum, C. musicola, and C. sojae: Four Species Pathogenic to Soybean (Glycine max).</title>
        <authorList>
            <person name="Rogerio F."/>
            <person name="Boufleur T.R."/>
            <person name="Ciampi-Guillardi M."/>
            <person name="Sukno S.A."/>
            <person name="Thon M.R."/>
            <person name="Massola Junior N.S."/>
            <person name="Baroncelli R."/>
        </authorList>
    </citation>
    <scope>NUCLEOTIDE SEQUENCE</scope>
    <source>
        <strain evidence="4">LFN0074</strain>
    </source>
</reference>
<dbReference type="Proteomes" id="UP000639643">
    <property type="component" value="Unassembled WGS sequence"/>
</dbReference>
<name>A0A8H6MKI5_9PEZI</name>
<dbReference type="InterPro" id="IPR056884">
    <property type="entry name" value="NPHP3-like_N"/>
</dbReference>
<feature type="region of interest" description="Disordered" evidence="2">
    <location>
        <begin position="456"/>
        <end position="475"/>
    </location>
</feature>